<dbReference type="AlphaFoldDB" id="A0A386ZLI4"/>
<proteinExistence type="predicted"/>
<feature type="region of interest" description="Disordered" evidence="1">
    <location>
        <begin position="385"/>
        <end position="408"/>
    </location>
</feature>
<feature type="compositionally biased region" description="Low complexity" evidence="1">
    <location>
        <begin position="235"/>
        <end position="248"/>
    </location>
</feature>
<feature type="region of interest" description="Disordered" evidence="1">
    <location>
        <begin position="422"/>
        <end position="467"/>
    </location>
</feature>
<evidence type="ECO:0000313" key="2">
    <source>
        <dbReference type="EMBL" id="AYF78316.1"/>
    </source>
</evidence>
<organism evidence="2 3">
    <name type="scientific">Nocardia yunnanensis</name>
    <dbReference type="NCBI Taxonomy" id="2382165"/>
    <lineage>
        <taxon>Bacteria</taxon>
        <taxon>Bacillati</taxon>
        <taxon>Actinomycetota</taxon>
        <taxon>Actinomycetes</taxon>
        <taxon>Mycobacteriales</taxon>
        <taxon>Nocardiaceae</taxon>
        <taxon>Nocardia</taxon>
    </lineage>
</organism>
<dbReference type="OrthoDB" id="4551089at2"/>
<feature type="compositionally biased region" description="Acidic residues" evidence="1">
    <location>
        <begin position="179"/>
        <end position="188"/>
    </location>
</feature>
<keyword evidence="3" id="KW-1185">Reference proteome</keyword>
<dbReference type="EMBL" id="CP032568">
    <property type="protein sequence ID" value="AYF78316.1"/>
    <property type="molecule type" value="Genomic_DNA"/>
</dbReference>
<dbReference type="Pfam" id="PF13730">
    <property type="entry name" value="HTH_36"/>
    <property type="match status" value="1"/>
</dbReference>
<name>A0A386ZLI4_9NOCA</name>
<dbReference type="Proteomes" id="UP000267164">
    <property type="component" value="Chromosome"/>
</dbReference>
<gene>
    <name evidence="2" type="ORF">D7D52_35860</name>
</gene>
<protein>
    <submittedName>
        <fullName evidence="2">Helix-turn-helix domain-containing protein</fullName>
    </submittedName>
</protein>
<feature type="compositionally biased region" description="Basic and acidic residues" evidence="1">
    <location>
        <begin position="155"/>
        <end position="169"/>
    </location>
</feature>
<dbReference type="KEGG" id="nyu:D7D52_35860"/>
<dbReference type="InterPro" id="IPR036390">
    <property type="entry name" value="WH_DNA-bd_sf"/>
</dbReference>
<dbReference type="SUPFAM" id="SSF46785">
    <property type="entry name" value="Winged helix' DNA-binding domain"/>
    <property type="match status" value="1"/>
</dbReference>
<sequence length="493" mass="53332">MEHPERGDHEHFFCRSAAPADHFLPPSCCRGLWPSRYRRVASCRGGGGVAMNYGRIRRGEMSSDNYTSVANAIFRSDELSGNAVKIFGFLASHTNGYGVTVPQIVKHMKCKTDAVRAALKELEEFGLLVRTRERRPDGTLGSETEYFITDTEFLAREQNRSSEPKREKPVLAVTCGNAEESDESEAVVEESHPTHSKTAGQNLNGKNPIQADPTPKKNKNYKKNNTPSVRPEPNAGATAETAETAETGADGRTDGDLSPIQQTHTEPIPAPEPIVEPEPEPKPEPDPEPGTAAALLAEPVVAVHLARIGMRPEQRRRLETAIDIELLRFSFGRVGRYLREKAHDAETAMWLVRAFEQYGHTIALVGEPAPAAEWPAELIINTPALPPSAAVGGPESSEGTSGHPQGDDAAVIEFGAASRVCDRKADPMGRRPKPATDPAPALFDAPGTRRKPTPNCPSCAGDGWVLGPDRNPIEPVVRCACTKPGQAEPIPTP</sequence>
<feature type="compositionally biased region" description="Polar residues" evidence="1">
    <location>
        <begin position="196"/>
        <end position="207"/>
    </location>
</feature>
<evidence type="ECO:0000313" key="3">
    <source>
        <dbReference type="Proteomes" id="UP000267164"/>
    </source>
</evidence>
<reference evidence="2 3" key="1">
    <citation type="submission" date="2018-09" db="EMBL/GenBank/DDBJ databases">
        <title>Nocardia yunnanensis sp. nov., an actinomycete isolated from a soil sample.</title>
        <authorList>
            <person name="Zhang J."/>
        </authorList>
    </citation>
    <scope>NUCLEOTIDE SEQUENCE [LARGE SCALE GENOMIC DNA]</scope>
    <source>
        <strain evidence="2 3">CFHS0054</strain>
    </source>
</reference>
<feature type="region of interest" description="Disordered" evidence="1">
    <location>
        <begin position="155"/>
        <end position="291"/>
    </location>
</feature>
<evidence type="ECO:0000256" key="1">
    <source>
        <dbReference type="SAM" id="MobiDB-lite"/>
    </source>
</evidence>
<accession>A0A386ZLI4</accession>